<keyword evidence="1" id="KW-0479">Metal-binding</keyword>
<sequence>MASVSSSPSDAYSEGLGGFLESLAASHGSLGHPQLCQRPCVHMAKRGSCSLGSACRFCHDTHSKAPLKMEKAQREIMQAMRKEDVRTLLIPHIQKRLQQLELTEKAASLLLLFGQELYSDVQHAFKDINQRDLSKLNRFLARLPLLALVKYFPSTSPTTVDAQLDLLRSELDQQRALMQGVVIQL</sequence>
<keyword evidence="1" id="KW-0863">Zinc-finger</keyword>
<evidence type="ECO:0000256" key="1">
    <source>
        <dbReference type="PROSITE-ProRule" id="PRU00723"/>
    </source>
</evidence>
<dbReference type="PROSITE" id="PS50103">
    <property type="entry name" value="ZF_C3H1"/>
    <property type="match status" value="1"/>
</dbReference>
<keyword evidence="1" id="KW-0862">Zinc</keyword>
<protein>
    <recommendedName>
        <fullName evidence="2">C3H1-type domain-containing protein</fullName>
    </recommendedName>
</protein>
<accession>A0A1Q9EWP1</accession>
<dbReference type="OrthoDB" id="418878at2759"/>
<feature type="zinc finger region" description="C3H1-type" evidence="1">
    <location>
        <begin position="34"/>
        <end position="62"/>
    </location>
</feature>
<dbReference type="AlphaFoldDB" id="A0A1Q9EWP1"/>
<name>A0A1Q9EWP1_SYMMI</name>
<evidence type="ECO:0000313" key="3">
    <source>
        <dbReference type="EMBL" id="OLQ11829.1"/>
    </source>
</evidence>
<proteinExistence type="predicted"/>
<dbReference type="InterPro" id="IPR000571">
    <property type="entry name" value="Znf_CCCH"/>
</dbReference>
<feature type="domain" description="C3H1-type" evidence="2">
    <location>
        <begin position="34"/>
        <end position="62"/>
    </location>
</feature>
<evidence type="ECO:0000313" key="4">
    <source>
        <dbReference type="Proteomes" id="UP000186817"/>
    </source>
</evidence>
<evidence type="ECO:0000259" key="2">
    <source>
        <dbReference type="PROSITE" id="PS50103"/>
    </source>
</evidence>
<dbReference type="GO" id="GO:0008270">
    <property type="term" value="F:zinc ion binding"/>
    <property type="evidence" value="ECO:0007669"/>
    <property type="project" value="UniProtKB-KW"/>
</dbReference>
<comment type="caution">
    <text evidence="3">The sequence shown here is derived from an EMBL/GenBank/DDBJ whole genome shotgun (WGS) entry which is preliminary data.</text>
</comment>
<dbReference type="Proteomes" id="UP000186817">
    <property type="component" value="Unassembled WGS sequence"/>
</dbReference>
<reference evidence="3 4" key="1">
    <citation type="submission" date="2016-02" db="EMBL/GenBank/DDBJ databases">
        <title>Genome analysis of coral dinoflagellate symbionts highlights evolutionary adaptations to a symbiotic lifestyle.</title>
        <authorList>
            <person name="Aranda M."/>
            <person name="Li Y."/>
            <person name="Liew Y.J."/>
            <person name="Baumgarten S."/>
            <person name="Simakov O."/>
            <person name="Wilson M."/>
            <person name="Piel J."/>
            <person name="Ashoor H."/>
            <person name="Bougouffa S."/>
            <person name="Bajic V.B."/>
            <person name="Ryu T."/>
            <person name="Ravasi T."/>
            <person name="Bayer T."/>
            <person name="Micklem G."/>
            <person name="Kim H."/>
            <person name="Bhak J."/>
            <person name="Lajeunesse T.C."/>
            <person name="Voolstra C.R."/>
        </authorList>
    </citation>
    <scope>NUCLEOTIDE SEQUENCE [LARGE SCALE GENOMIC DNA]</scope>
    <source>
        <strain evidence="3 4">CCMP2467</strain>
    </source>
</reference>
<dbReference type="EMBL" id="LSRX01000053">
    <property type="protein sequence ID" value="OLQ11829.1"/>
    <property type="molecule type" value="Genomic_DNA"/>
</dbReference>
<organism evidence="3 4">
    <name type="scientific">Symbiodinium microadriaticum</name>
    <name type="common">Dinoflagellate</name>
    <name type="synonym">Zooxanthella microadriatica</name>
    <dbReference type="NCBI Taxonomy" id="2951"/>
    <lineage>
        <taxon>Eukaryota</taxon>
        <taxon>Sar</taxon>
        <taxon>Alveolata</taxon>
        <taxon>Dinophyceae</taxon>
        <taxon>Suessiales</taxon>
        <taxon>Symbiodiniaceae</taxon>
        <taxon>Symbiodinium</taxon>
    </lineage>
</organism>
<gene>
    <name evidence="3" type="ORF">AK812_SmicGene4259</name>
</gene>
<keyword evidence="4" id="KW-1185">Reference proteome</keyword>